<dbReference type="PANTHER" id="PTHR33973">
    <property type="entry name" value="OS07G0153300 PROTEIN"/>
    <property type="match status" value="1"/>
</dbReference>
<dbReference type="OrthoDB" id="9778801at2"/>
<proteinExistence type="predicted"/>
<dbReference type="InterPro" id="IPR010775">
    <property type="entry name" value="DUF1365"/>
</dbReference>
<evidence type="ECO:0000313" key="2">
    <source>
        <dbReference type="Proteomes" id="UP000053024"/>
    </source>
</evidence>
<organism evidence="1 2">
    <name type="scientific">Streptomyces bungoensis</name>
    <dbReference type="NCBI Taxonomy" id="285568"/>
    <lineage>
        <taxon>Bacteria</taxon>
        <taxon>Bacillati</taxon>
        <taxon>Actinomycetota</taxon>
        <taxon>Actinomycetes</taxon>
        <taxon>Kitasatosporales</taxon>
        <taxon>Streptomycetaceae</taxon>
        <taxon>Streptomyces</taxon>
    </lineage>
</organism>
<keyword evidence="2" id="KW-1185">Reference proteome</keyword>
<protein>
    <recommendedName>
        <fullName evidence="3">DUF1365 domain-containing protein</fullName>
    </recommendedName>
</protein>
<dbReference type="STRING" id="285568.AQJ66_27310"/>
<dbReference type="Pfam" id="PF07103">
    <property type="entry name" value="DUF1365"/>
    <property type="match status" value="1"/>
</dbReference>
<dbReference type="RefSeq" id="WP_061927376.1">
    <property type="nucleotide sequence ID" value="NZ_KQ948867.1"/>
</dbReference>
<dbReference type="PANTHER" id="PTHR33973:SF4">
    <property type="entry name" value="OS07G0153300 PROTEIN"/>
    <property type="match status" value="1"/>
</dbReference>
<accession>A0A117RAD9</accession>
<evidence type="ECO:0000313" key="1">
    <source>
        <dbReference type="EMBL" id="KUN79860.1"/>
    </source>
</evidence>
<dbReference type="AlphaFoldDB" id="A0A117RAD9"/>
<evidence type="ECO:0008006" key="3">
    <source>
        <dbReference type="Google" id="ProtNLM"/>
    </source>
</evidence>
<gene>
    <name evidence="1" type="ORF">AQJ66_27310</name>
</gene>
<reference evidence="1 2" key="1">
    <citation type="submission" date="2015-10" db="EMBL/GenBank/DDBJ databases">
        <title>Draft genome sequence of Streptomyces bungoensis DSM 41781, type strain for the species Streptomyces bungoensis.</title>
        <authorList>
            <person name="Ruckert C."/>
            <person name="Winkler A."/>
            <person name="Kalinowski J."/>
            <person name="Kampfer P."/>
            <person name="Glaeser S."/>
        </authorList>
    </citation>
    <scope>NUCLEOTIDE SEQUENCE [LARGE SCALE GENOMIC DNA]</scope>
    <source>
        <strain evidence="1 2">DSM 41781</strain>
    </source>
</reference>
<dbReference type="EMBL" id="LMWX01000050">
    <property type="protein sequence ID" value="KUN79860.1"/>
    <property type="molecule type" value="Genomic_DNA"/>
</dbReference>
<dbReference type="Proteomes" id="UP000053024">
    <property type="component" value="Unassembled WGS sequence"/>
</dbReference>
<name>A0A117RAD9_9ACTN</name>
<sequence>MTAVPALYPCTVTHVRTTPLRHTLRHRTYLWLVDPDRPPRLPRLLRPLARLDARDHFTGDQPSIRAGLDAFLAAHGVRLDGGRVLMLTHARVLGYVFNPLTLYWCHGPGGDLRCVVAEVHNTYGGRHCYLLRPDATGAAHAGKEFYVSPFFPVDGGYRMRLPPPGERLDLTVHLDREGGRAFTATVHGTLRTATPAALLRLALRHPWSTLTVSAAIRTHGIRLYLRGLPVQPRPDAHRIPENTP</sequence>
<comment type="caution">
    <text evidence="1">The sequence shown here is derived from an EMBL/GenBank/DDBJ whole genome shotgun (WGS) entry which is preliminary data.</text>
</comment>